<dbReference type="PANTHER" id="PTHR30489">
    <property type="entry name" value="LIPOPROTEIN-RELEASING SYSTEM TRANSMEMBRANE PROTEIN LOLE"/>
    <property type="match status" value="1"/>
</dbReference>
<comment type="subcellular location">
    <subcellularLocation>
        <location evidence="1">Cell membrane</location>
        <topology evidence="1">Multi-pass membrane protein</topology>
    </subcellularLocation>
</comment>
<reference evidence="9" key="1">
    <citation type="journal article" date="2020" name="mSystems">
        <title>Genome- and Community-Level Interaction Insights into Carbon Utilization and Element Cycling Functions of Hydrothermarchaeota in Hydrothermal Sediment.</title>
        <authorList>
            <person name="Zhou Z."/>
            <person name="Liu Y."/>
            <person name="Xu W."/>
            <person name="Pan J."/>
            <person name="Luo Z.H."/>
            <person name="Li M."/>
        </authorList>
    </citation>
    <scope>NUCLEOTIDE SEQUENCE [LARGE SCALE GENOMIC DNA]</scope>
    <source>
        <strain evidence="9">HyVt-493</strain>
    </source>
</reference>
<keyword evidence="3" id="KW-1003">Cell membrane</keyword>
<organism evidence="9">
    <name type="scientific">Leucothrix mucor</name>
    <dbReference type="NCBI Taxonomy" id="45248"/>
    <lineage>
        <taxon>Bacteria</taxon>
        <taxon>Pseudomonadati</taxon>
        <taxon>Pseudomonadota</taxon>
        <taxon>Gammaproteobacteria</taxon>
        <taxon>Thiotrichales</taxon>
        <taxon>Thiotrichaceae</taxon>
        <taxon>Leucothrix</taxon>
    </lineage>
</organism>
<keyword evidence="4 7" id="KW-0812">Transmembrane</keyword>
<evidence type="ECO:0000256" key="4">
    <source>
        <dbReference type="ARBA" id="ARBA00022692"/>
    </source>
</evidence>
<dbReference type="GO" id="GO:0098797">
    <property type="term" value="C:plasma membrane protein complex"/>
    <property type="evidence" value="ECO:0007669"/>
    <property type="project" value="TreeGrafter"/>
</dbReference>
<dbReference type="GO" id="GO:0044874">
    <property type="term" value="P:lipoprotein localization to outer membrane"/>
    <property type="evidence" value="ECO:0007669"/>
    <property type="project" value="TreeGrafter"/>
</dbReference>
<evidence type="ECO:0000313" key="9">
    <source>
        <dbReference type="EMBL" id="HFC93681.1"/>
    </source>
</evidence>
<accession>A0A7V2WVY6</accession>
<keyword evidence="6 7" id="KW-0472">Membrane</keyword>
<feature type="domain" description="ABC3 transporter permease C-terminal" evidence="8">
    <location>
        <begin position="331"/>
        <end position="459"/>
    </location>
</feature>
<dbReference type="Pfam" id="PF02687">
    <property type="entry name" value="FtsX"/>
    <property type="match status" value="1"/>
</dbReference>
<evidence type="ECO:0000259" key="8">
    <source>
        <dbReference type="Pfam" id="PF02687"/>
    </source>
</evidence>
<dbReference type="PANTHER" id="PTHR30489:SF0">
    <property type="entry name" value="LIPOPROTEIN-RELEASING SYSTEM TRANSMEMBRANE PROTEIN LOLE"/>
    <property type="match status" value="1"/>
</dbReference>
<feature type="transmembrane region" description="Helical" evidence="7">
    <location>
        <begin position="21"/>
        <end position="46"/>
    </location>
</feature>
<feature type="transmembrane region" description="Helical" evidence="7">
    <location>
        <begin position="325"/>
        <end position="346"/>
    </location>
</feature>
<evidence type="ECO:0000256" key="1">
    <source>
        <dbReference type="ARBA" id="ARBA00004651"/>
    </source>
</evidence>
<comment type="similarity">
    <text evidence="2">Belongs to the ABC-4 integral membrane protein family. LolC/E subfamily.</text>
</comment>
<gene>
    <name evidence="9" type="ORF">ENJ51_12805</name>
</gene>
<dbReference type="InterPro" id="IPR003838">
    <property type="entry name" value="ABC3_permease_C"/>
</dbReference>
<evidence type="ECO:0000256" key="6">
    <source>
        <dbReference type="ARBA" id="ARBA00023136"/>
    </source>
</evidence>
<evidence type="ECO:0000256" key="3">
    <source>
        <dbReference type="ARBA" id="ARBA00022475"/>
    </source>
</evidence>
<evidence type="ECO:0000256" key="5">
    <source>
        <dbReference type="ARBA" id="ARBA00022989"/>
    </source>
</evidence>
<feature type="transmembrane region" description="Helical" evidence="7">
    <location>
        <begin position="423"/>
        <end position="449"/>
    </location>
</feature>
<comment type="caution">
    <text evidence="9">The sequence shown here is derived from an EMBL/GenBank/DDBJ whole genome shotgun (WGS) entry which is preliminary data.</text>
</comment>
<sequence>MNNLKLAVRNLTRNRRRSLTTILAMVIGMVALLLFGGFISSIYFGLQTGIVRSQGHLHIYQQGYLEYGSSRPTDYYIDQYKTVIDSINQDAVLKDNIEVMTPVVSLAGIAGNYSADSSKTFFGAGVIPSDKNKMKQWDQYHLEIKSPPMVLTDNSIGEGVIGLGMAKMLNLCESLHVPNCTDRPIKAVEGEANAQILALQTLAEEESKQSKGDHAEKKGVQIDLLASTGSGAPNVVSVSIIKAEKMGNKILDDNLVILHLKQAQRLVFNNDSRVSSITIQLKDSDKMEAMQQRLSTLLNNSDLKQQFEVKNFTEFNTEFSQIVNMFLVIFIFIALMISLVVLFTTINTLTMSVMERIPEIGSLRAMGLRRSAIRWQFLLEGFVIGITGATLGIISAIILTTVFNRSGFGWSPPGSVESQDLVILLFANPLLLIGTWLLMIIVATVSSILPARHAAKMNIVNAIRNN</sequence>
<protein>
    <submittedName>
        <fullName evidence="9">ABC transporter permease</fullName>
    </submittedName>
</protein>
<dbReference type="InterPro" id="IPR051447">
    <property type="entry name" value="Lipoprotein-release_system"/>
</dbReference>
<dbReference type="EMBL" id="DRMS01000483">
    <property type="protein sequence ID" value="HFC93681.1"/>
    <property type="molecule type" value="Genomic_DNA"/>
</dbReference>
<proteinExistence type="inferred from homology"/>
<dbReference type="AlphaFoldDB" id="A0A7V2WVY6"/>
<name>A0A7V2WVY6_LEUMU</name>
<dbReference type="Proteomes" id="UP000885750">
    <property type="component" value="Unassembled WGS sequence"/>
</dbReference>
<evidence type="ECO:0000256" key="7">
    <source>
        <dbReference type="SAM" id="Phobius"/>
    </source>
</evidence>
<keyword evidence="5 7" id="KW-1133">Transmembrane helix</keyword>
<feature type="transmembrane region" description="Helical" evidence="7">
    <location>
        <begin position="377"/>
        <end position="403"/>
    </location>
</feature>
<evidence type="ECO:0000256" key="2">
    <source>
        <dbReference type="ARBA" id="ARBA00005236"/>
    </source>
</evidence>